<dbReference type="EMBL" id="CM037152">
    <property type="protein sequence ID" value="KAH7834740.1"/>
    <property type="molecule type" value="Genomic_DNA"/>
</dbReference>
<dbReference type="Proteomes" id="UP000828048">
    <property type="component" value="Chromosome 2"/>
</dbReference>
<evidence type="ECO:0000313" key="2">
    <source>
        <dbReference type="Proteomes" id="UP000828048"/>
    </source>
</evidence>
<proteinExistence type="predicted"/>
<accession>A0ACB7X2I6</accession>
<sequence length="153" mass="17265">MSSYEGRLIMLRDGEIEYSEHQSIPEQLAHEEQVQVDSIAHDEQVQANSIPSSQTALYLHFATSVIHEITTALGIYCFRLESACVVTVNENAKGWGRLKLSGNAAVRRAMNLSDLINHVALDQSMMANKDSFSHLVWFWFHELGLLLVDLHNN</sequence>
<evidence type="ECO:0000313" key="1">
    <source>
        <dbReference type="EMBL" id="KAH7834740.1"/>
    </source>
</evidence>
<gene>
    <name evidence="1" type="ORF">Vadar_019152</name>
</gene>
<reference evidence="1 2" key="1">
    <citation type="journal article" date="2021" name="Hortic Res">
        <title>High-quality reference genome and annotation aids understanding of berry development for evergreen blueberry (Vaccinium darrowii).</title>
        <authorList>
            <person name="Yu J."/>
            <person name="Hulse-Kemp A.M."/>
            <person name="Babiker E."/>
            <person name="Staton M."/>
        </authorList>
    </citation>
    <scope>NUCLEOTIDE SEQUENCE [LARGE SCALE GENOMIC DNA]</scope>
    <source>
        <strain evidence="2">cv. NJ 8807/NJ 8810</strain>
        <tissue evidence="1">Young leaf</tissue>
    </source>
</reference>
<comment type="caution">
    <text evidence="1">The sequence shown here is derived from an EMBL/GenBank/DDBJ whole genome shotgun (WGS) entry which is preliminary data.</text>
</comment>
<protein>
    <submittedName>
        <fullName evidence="1">Uncharacterized protein</fullName>
    </submittedName>
</protein>
<organism evidence="1 2">
    <name type="scientific">Vaccinium darrowii</name>
    <dbReference type="NCBI Taxonomy" id="229202"/>
    <lineage>
        <taxon>Eukaryota</taxon>
        <taxon>Viridiplantae</taxon>
        <taxon>Streptophyta</taxon>
        <taxon>Embryophyta</taxon>
        <taxon>Tracheophyta</taxon>
        <taxon>Spermatophyta</taxon>
        <taxon>Magnoliopsida</taxon>
        <taxon>eudicotyledons</taxon>
        <taxon>Gunneridae</taxon>
        <taxon>Pentapetalae</taxon>
        <taxon>asterids</taxon>
        <taxon>Ericales</taxon>
        <taxon>Ericaceae</taxon>
        <taxon>Vaccinioideae</taxon>
        <taxon>Vaccinieae</taxon>
        <taxon>Vaccinium</taxon>
    </lineage>
</organism>
<name>A0ACB7X2I6_9ERIC</name>
<keyword evidence="2" id="KW-1185">Reference proteome</keyword>